<dbReference type="Pfam" id="PF02194">
    <property type="entry name" value="PXA"/>
    <property type="match status" value="1"/>
</dbReference>
<dbReference type="SMART" id="SM00313">
    <property type="entry name" value="PXA"/>
    <property type="match status" value="1"/>
</dbReference>
<dbReference type="PROSITE" id="PS51207">
    <property type="entry name" value="PXA"/>
    <property type="match status" value="1"/>
</dbReference>
<dbReference type="InterPro" id="IPR003114">
    <property type="entry name" value="Phox_assoc"/>
</dbReference>
<keyword evidence="2" id="KW-0472">Membrane</keyword>
<dbReference type="CDD" id="cd06877">
    <property type="entry name" value="PX_SNX14"/>
    <property type="match status" value="1"/>
</dbReference>
<proteinExistence type="evidence at transcript level"/>
<dbReference type="InterPro" id="IPR036305">
    <property type="entry name" value="RGS_sf"/>
</dbReference>
<dbReference type="Gene3D" id="3.30.1520.10">
    <property type="entry name" value="Phox-like domain"/>
    <property type="match status" value="1"/>
</dbReference>
<protein>
    <submittedName>
        <fullName evidence="6">Sorting nexin-14-like</fullName>
    </submittedName>
</protein>
<dbReference type="InterPro" id="IPR036871">
    <property type="entry name" value="PX_dom_sf"/>
</dbReference>
<keyword evidence="2" id="KW-1133">Transmembrane helix</keyword>
<dbReference type="PROSITE" id="PS50195">
    <property type="entry name" value="PX"/>
    <property type="match status" value="1"/>
</dbReference>
<dbReference type="Pfam" id="PF08628">
    <property type="entry name" value="Nexin_C"/>
    <property type="match status" value="1"/>
</dbReference>
<organism evidence="6">
    <name type="scientific">Phallusia mammillata</name>
    <dbReference type="NCBI Taxonomy" id="59560"/>
    <lineage>
        <taxon>Eukaryota</taxon>
        <taxon>Metazoa</taxon>
        <taxon>Chordata</taxon>
        <taxon>Tunicata</taxon>
        <taxon>Ascidiacea</taxon>
        <taxon>Phlebobranchia</taxon>
        <taxon>Ascidiidae</taxon>
        <taxon>Phallusia</taxon>
    </lineage>
</organism>
<keyword evidence="2" id="KW-0812">Transmembrane</keyword>
<evidence type="ECO:0000256" key="2">
    <source>
        <dbReference type="SAM" id="Phobius"/>
    </source>
</evidence>
<feature type="domain" description="RGS" evidence="3">
    <location>
        <begin position="312"/>
        <end position="444"/>
    </location>
</feature>
<dbReference type="InterPro" id="IPR001683">
    <property type="entry name" value="PX_dom"/>
</dbReference>
<dbReference type="InterPro" id="IPR016137">
    <property type="entry name" value="RGS"/>
</dbReference>
<dbReference type="SMART" id="SM00315">
    <property type="entry name" value="RGS"/>
    <property type="match status" value="1"/>
</dbReference>
<accession>A0A6F9DUA5</accession>
<dbReference type="GO" id="GO:0035091">
    <property type="term" value="F:phosphatidylinositol binding"/>
    <property type="evidence" value="ECO:0007669"/>
    <property type="project" value="InterPro"/>
</dbReference>
<dbReference type="SMART" id="SM00312">
    <property type="entry name" value="PX"/>
    <property type="match status" value="1"/>
</dbReference>
<sequence>MNHTKMKAYGVGAAAAVFATLLTMSVFHFMLLFWAFFAGVALCVIILRPGYEIPNLLLSFYKQNQMSIFQSGALKPSTCTVCGKEDCERQKPEDQFEVSQPWIDIKVNEKVDKAVTEFLEILIERHIRNWYKDLSENEDFIHELKCCLRHCLAVLYRRINKIDLPEAIIKKLVKKAIYHLNICLLAQKSGCVGEDDILMFYGKQKHVALQSRRNELDYIRGICDCLFPIILPQVFTKSKIGTAFLREVLASNVILHGIDSIEDPDRINHLLLIFFDESPPREADCPPGPLVPFLAEFASNDHTNSTSLLHIDLPKIMTTQDMLYQFMSFLKTIRAVHYLQFCLTVDDFNRRCLAPEQNDEQQKKLHEEACNIYKSYCDPTSPTFIHFQQSIIDDLAEIANGRWDEVCRLRTSTPLFQAYDHVYNLLEHLYCPLFYQSDIYYQMLCGKRAPSKTKKIGRQGAMARYGEGGSGSVKQIGKKIKEAFKPMADNGLMDETDADMDLNLLEEPSQLLLDDDIEEEIQITRDVSAWRIEIPKIDVKKDDDANLKFFFFQVDVKRVNLSEDDEEPEKWHVLRRYPEFYVLESKLTEFHGSLTPNVLPNKKIFTPNFDFLDSKRGEFERFLKELVTKPALRHSELLYDFLLPSNAEAISRFDKKFLPDVKIGKFFRRVPTKLVKEKGQHLDSFLQTFIQSCESPKPKPGKYEPTTDNPGVQMDHKLHSELFPESDWQTDSFPITGNNRKTEKDYLTGVSDYLIYMATQVFDAGERIHRVMLCFKTLFKNTLEPFVHGYLKQKIDCYRQEHHVVDLVHLFRDIVFFNKDPPRTEKEKAQRRNETLQCWKDFIPGHFVKIIGKEKHEMGCNKVFHILQQPKLNKQLGYMLLDTILLELFPELLNDQGTN</sequence>
<dbReference type="SUPFAM" id="SSF48097">
    <property type="entry name" value="Regulator of G-protein signaling, RGS"/>
    <property type="match status" value="1"/>
</dbReference>
<name>A0A6F9DUA5_9ASCI</name>
<feature type="transmembrane region" description="Helical" evidence="2">
    <location>
        <begin position="6"/>
        <end position="24"/>
    </location>
</feature>
<dbReference type="SUPFAM" id="SSF64268">
    <property type="entry name" value="PX domain"/>
    <property type="match status" value="1"/>
</dbReference>
<gene>
    <name evidence="6" type="primary">Snx14</name>
</gene>
<dbReference type="PANTHER" id="PTHR22775">
    <property type="entry name" value="SORTING NEXIN"/>
    <property type="match status" value="1"/>
</dbReference>
<feature type="domain" description="PX" evidence="4">
    <location>
        <begin position="530"/>
        <end position="649"/>
    </location>
</feature>
<dbReference type="PANTHER" id="PTHR22775:SF44">
    <property type="entry name" value="SORTING NEXIN-14"/>
    <property type="match status" value="1"/>
</dbReference>
<evidence type="ECO:0000259" key="4">
    <source>
        <dbReference type="PROSITE" id="PS50195"/>
    </source>
</evidence>
<evidence type="ECO:0000313" key="6">
    <source>
        <dbReference type="EMBL" id="CAB3266455.1"/>
    </source>
</evidence>
<comment type="similarity">
    <text evidence="1">Belongs to the sorting nexin family.</text>
</comment>
<evidence type="ECO:0000256" key="1">
    <source>
        <dbReference type="ARBA" id="ARBA00010883"/>
    </source>
</evidence>
<dbReference type="Pfam" id="PF00615">
    <property type="entry name" value="RGS"/>
    <property type="match status" value="1"/>
</dbReference>
<evidence type="ECO:0000259" key="3">
    <source>
        <dbReference type="PROSITE" id="PS50132"/>
    </source>
</evidence>
<dbReference type="AlphaFoldDB" id="A0A6F9DUA5"/>
<dbReference type="Gene3D" id="1.10.167.10">
    <property type="entry name" value="Regulator of G-protein Signalling 4, domain 2"/>
    <property type="match status" value="1"/>
</dbReference>
<dbReference type="InterPro" id="IPR044926">
    <property type="entry name" value="RGS_subdomain_2"/>
</dbReference>
<dbReference type="EMBL" id="LR790593">
    <property type="protein sequence ID" value="CAB3266455.1"/>
    <property type="molecule type" value="mRNA"/>
</dbReference>
<dbReference type="GO" id="GO:0005770">
    <property type="term" value="C:late endosome"/>
    <property type="evidence" value="ECO:0007669"/>
    <property type="project" value="TreeGrafter"/>
</dbReference>
<reference evidence="6" key="1">
    <citation type="submission" date="2020-04" db="EMBL/GenBank/DDBJ databases">
        <authorList>
            <person name="Neveu A P."/>
        </authorList>
    </citation>
    <scope>NUCLEOTIDE SEQUENCE</scope>
    <source>
        <tissue evidence="6">Whole embryo</tissue>
    </source>
</reference>
<dbReference type="Pfam" id="PF00787">
    <property type="entry name" value="PX"/>
    <property type="match status" value="1"/>
</dbReference>
<dbReference type="GO" id="GO:0097352">
    <property type="term" value="P:autophagosome maturation"/>
    <property type="evidence" value="ECO:0007669"/>
    <property type="project" value="TreeGrafter"/>
</dbReference>
<dbReference type="InterPro" id="IPR013937">
    <property type="entry name" value="Sorting_nexin_C"/>
</dbReference>
<dbReference type="PROSITE" id="PS50132">
    <property type="entry name" value="RGS"/>
    <property type="match status" value="1"/>
</dbReference>
<dbReference type="InterPro" id="IPR037436">
    <property type="entry name" value="SNX14_PX"/>
</dbReference>
<evidence type="ECO:0000259" key="5">
    <source>
        <dbReference type="PROSITE" id="PS51207"/>
    </source>
</evidence>
<feature type="domain" description="PXA" evidence="5">
    <location>
        <begin position="108"/>
        <end position="279"/>
    </location>
</feature>